<dbReference type="InterPro" id="IPR043129">
    <property type="entry name" value="ATPase_NBD"/>
</dbReference>
<dbReference type="PROSITE" id="PS01036">
    <property type="entry name" value="HSP70_3"/>
    <property type="match status" value="1"/>
</dbReference>
<evidence type="ECO:0000256" key="2">
    <source>
        <dbReference type="ARBA" id="ARBA00022741"/>
    </source>
</evidence>
<sequence>MDNATLAIGIDLGTTNSLIAVWQDGAAQLIPNKFGEYLTPSIISMDENKQILVGKPAAARKTSHPDKTAALFKRAMGSHTLWHLGEESFNAPELSSLVLRSLKEDAEDYLQQPIKDVVISVPAYFSDEQRKHTRLAAELAGLNAVRLINEPTAAAMAYGLHTQQNSRSLVFDLGGGTFDVTVLEYATPVIEVRASAGDNYLGGEDFTHLLLDEVLKRWNLDKSALTDSDLAALYACVEAAKCASGSPLRMSWLYQESALENTFYDDELEALWLPLLNRLRTPIEQALRDSRLKPEQIDSLVLVGGASQMPLVQRIAVRLFGKLPYQSYDPSTIVALGAATQAACRLRHEDVEEVILTDICPYSLGVEVNRQGVPGIFSPIIERNTTVPVSKVETYSTMHREQDSICIRVYQGESHKVKNNILIDSFDVMLKPNGHIQAIDIRFSYDINGLLEVDVLLEDGKSESRIISHNATSLTTQQIEASRERLQALKIYPRDMLINRTFKAQLEEQWSRALGDEREILGEIITDFDAALLSNDMQRVDDVRRRACEYLGIDEPKAP</sequence>
<protein>
    <submittedName>
        <fullName evidence="5">Molecular chaperone HscC</fullName>
    </submittedName>
</protein>
<organism evidence="5">
    <name type="scientific">Salmonella enterica subsp. enterica serovar Weslaco</name>
    <dbReference type="NCBI Taxonomy" id="1243597"/>
    <lineage>
        <taxon>Bacteria</taxon>
        <taxon>Pseudomonadati</taxon>
        <taxon>Pseudomonadota</taxon>
        <taxon>Gammaproteobacteria</taxon>
        <taxon>Enterobacterales</taxon>
        <taxon>Enterobacteriaceae</taxon>
        <taxon>Salmonella</taxon>
    </lineage>
</organism>
<keyword evidence="3 4" id="KW-0067">ATP-binding</keyword>
<dbReference type="GO" id="GO:0140662">
    <property type="term" value="F:ATP-dependent protein folding chaperone"/>
    <property type="evidence" value="ECO:0007669"/>
    <property type="project" value="InterPro"/>
</dbReference>
<dbReference type="FunFam" id="2.60.34.10:FF:000015">
    <property type="entry name" value="Molecular chaperone HscC"/>
    <property type="match status" value="1"/>
</dbReference>
<evidence type="ECO:0000256" key="1">
    <source>
        <dbReference type="ARBA" id="ARBA00007381"/>
    </source>
</evidence>
<dbReference type="SUPFAM" id="SSF53067">
    <property type="entry name" value="Actin-like ATPase domain"/>
    <property type="match status" value="2"/>
</dbReference>
<dbReference type="Gene3D" id="2.60.34.10">
    <property type="entry name" value="Substrate Binding Domain Of DNAk, Chain A, domain 1"/>
    <property type="match status" value="1"/>
</dbReference>
<dbReference type="EMBL" id="AAHRRA010000003">
    <property type="protein sequence ID" value="EBZ6050776.1"/>
    <property type="molecule type" value="Genomic_DNA"/>
</dbReference>
<evidence type="ECO:0000256" key="4">
    <source>
        <dbReference type="RuleBase" id="RU003322"/>
    </source>
</evidence>
<keyword evidence="2 4" id="KW-0547">Nucleotide-binding</keyword>
<comment type="caution">
    <text evidence="5">The sequence shown here is derived from an EMBL/GenBank/DDBJ whole genome shotgun (WGS) entry which is preliminary data.</text>
</comment>
<dbReference type="SUPFAM" id="SSF100920">
    <property type="entry name" value="Heat shock protein 70kD (HSP70), peptide-binding domain"/>
    <property type="match status" value="1"/>
</dbReference>
<dbReference type="CDD" id="cd10235">
    <property type="entry name" value="ASKHA_NBD_HSP70_HscC"/>
    <property type="match status" value="1"/>
</dbReference>
<evidence type="ECO:0000313" key="5">
    <source>
        <dbReference type="EMBL" id="EBZ6050776.1"/>
    </source>
</evidence>
<dbReference type="FunFam" id="3.30.420.40:FF:000144">
    <property type="entry name" value="Molecular chaperone HscC"/>
    <property type="match status" value="1"/>
</dbReference>
<name>A0A5X3NY20_SALET</name>
<dbReference type="PANTHER" id="PTHR19375">
    <property type="entry name" value="HEAT SHOCK PROTEIN 70KDA"/>
    <property type="match status" value="1"/>
</dbReference>
<dbReference type="PROSITE" id="PS00329">
    <property type="entry name" value="HSP70_2"/>
    <property type="match status" value="1"/>
</dbReference>
<dbReference type="GO" id="GO:0005524">
    <property type="term" value="F:ATP binding"/>
    <property type="evidence" value="ECO:0007669"/>
    <property type="project" value="UniProtKB-KW"/>
</dbReference>
<comment type="similarity">
    <text evidence="1 4">Belongs to the heat shock protein 70 family.</text>
</comment>
<dbReference type="AlphaFoldDB" id="A0A5X3NY20"/>
<dbReference type="Gene3D" id="3.30.420.40">
    <property type="match status" value="2"/>
</dbReference>
<dbReference type="InterPro" id="IPR013126">
    <property type="entry name" value="Hsp_70_fam"/>
</dbReference>
<dbReference type="Pfam" id="PF00012">
    <property type="entry name" value="HSP70"/>
    <property type="match status" value="2"/>
</dbReference>
<proteinExistence type="inferred from homology"/>
<evidence type="ECO:0000256" key="3">
    <source>
        <dbReference type="ARBA" id="ARBA00022840"/>
    </source>
</evidence>
<accession>A0A5X3NY20</accession>
<dbReference type="Gene3D" id="3.90.640.10">
    <property type="entry name" value="Actin, Chain A, domain 4"/>
    <property type="match status" value="1"/>
</dbReference>
<dbReference type="PRINTS" id="PR00301">
    <property type="entry name" value="HEATSHOCK70"/>
</dbReference>
<dbReference type="PROSITE" id="PS00297">
    <property type="entry name" value="HSP70_1"/>
    <property type="match status" value="1"/>
</dbReference>
<gene>
    <name evidence="5" type="ORF">D2118_04475</name>
</gene>
<dbReference type="InterPro" id="IPR042030">
    <property type="entry name" value="HscC_NBD"/>
</dbReference>
<dbReference type="InterPro" id="IPR029047">
    <property type="entry name" value="HSP70_peptide-bd_sf"/>
</dbReference>
<dbReference type="InterPro" id="IPR018181">
    <property type="entry name" value="Heat_shock_70_CS"/>
</dbReference>
<reference evidence="5" key="1">
    <citation type="submission" date="2018-10" db="EMBL/GenBank/DDBJ databases">
        <authorList>
            <consortium name="GenomeTrakr network: Whole genome sequencing for foodborne pathogen traceback"/>
        </authorList>
    </citation>
    <scope>NUCLEOTIDE SEQUENCE</scope>
    <source>
        <strain evidence="5">FDA00013435</strain>
    </source>
</reference>